<feature type="non-terminal residue" evidence="1">
    <location>
        <position position="1"/>
    </location>
</feature>
<dbReference type="Proteomes" id="UP001328107">
    <property type="component" value="Unassembled WGS sequence"/>
</dbReference>
<protein>
    <submittedName>
        <fullName evidence="1">Uncharacterized protein</fullName>
    </submittedName>
</protein>
<dbReference type="EMBL" id="BTRK01000002">
    <property type="protein sequence ID" value="GMR34724.1"/>
    <property type="molecule type" value="Genomic_DNA"/>
</dbReference>
<dbReference type="AlphaFoldDB" id="A0AAN4Z7U0"/>
<accession>A0AAN4Z7U0</accession>
<evidence type="ECO:0000313" key="1">
    <source>
        <dbReference type="EMBL" id="GMR34724.1"/>
    </source>
</evidence>
<comment type="caution">
    <text evidence="1">The sequence shown here is derived from an EMBL/GenBank/DDBJ whole genome shotgun (WGS) entry which is preliminary data.</text>
</comment>
<sequence>RFPLSRIHEDCEVFCSVDDSILQMISSSNHPDLEKAKGYLKAIAERNLARRVAYVECSPNQNEMLRDIGKQCYKVAKNLQDQLTEEGKADGVIDDDVYVISRRIYSGLDGYRHPMSEALVYDNKEADPKPRRLDNLWLDFRASRHTTMVSFALYLSRALSEDTVDRLRDRFEKALANYGIEVQDRSNEGPSPKKRRENNN</sequence>
<keyword evidence="2" id="KW-1185">Reference proteome</keyword>
<gene>
    <name evidence="1" type="ORF">PMAYCL1PPCAC_04919</name>
</gene>
<organism evidence="1 2">
    <name type="scientific">Pristionchus mayeri</name>
    <dbReference type="NCBI Taxonomy" id="1317129"/>
    <lineage>
        <taxon>Eukaryota</taxon>
        <taxon>Metazoa</taxon>
        <taxon>Ecdysozoa</taxon>
        <taxon>Nematoda</taxon>
        <taxon>Chromadorea</taxon>
        <taxon>Rhabditida</taxon>
        <taxon>Rhabditina</taxon>
        <taxon>Diplogasteromorpha</taxon>
        <taxon>Diplogasteroidea</taxon>
        <taxon>Neodiplogasteridae</taxon>
        <taxon>Pristionchus</taxon>
    </lineage>
</organism>
<name>A0AAN4Z7U0_9BILA</name>
<evidence type="ECO:0000313" key="2">
    <source>
        <dbReference type="Proteomes" id="UP001328107"/>
    </source>
</evidence>
<proteinExistence type="predicted"/>
<reference evidence="2" key="1">
    <citation type="submission" date="2022-10" db="EMBL/GenBank/DDBJ databases">
        <title>Genome assembly of Pristionchus species.</title>
        <authorList>
            <person name="Yoshida K."/>
            <person name="Sommer R.J."/>
        </authorList>
    </citation>
    <scope>NUCLEOTIDE SEQUENCE [LARGE SCALE GENOMIC DNA]</scope>
    <source>
        <strain evidence="2">RS5460</strain>
    </source>
</reference>